<dbReference type="GO" id="GO:0070914">
    <property type="term" value="P:UV-damage excision repair"/>
    <property type="evidence" value="ECO:0007669"/>
    <property type="project" value="TreeGrafter"/>
</dbReference>
<feature type="compositionally biased region" description="Basic residues" evidence="4">
    <location>
        <begin position="14"/>
        <end position="23"/>
    </location>
</feature>
<proteinExistence type="predicted"/>
<dbReference type="InterPro" id="IPR009061">
    <property type="entry name" value="DNA-bd_dom_put_sf"/>
</dbReference>
<evidence type="ECO:0000256" key="4">
    <source>
        <dbReference type="SAM" id="MobiDB-lite"/>
    </source>
</evidence>
<evidence type="ECO:0000256" key="2">
    <source>
        <dbReference type="ARBA" id="ARBA00022833"/>
    </source>
</evidence>
<dbReference type="GO" id="GO:0003684">
    <property type="term" value="F:damaged DNA binding"/>
    <property type="evidence" value="ECO:0007669"/>
    <property type="project" value="InterPro"/>
</dbReference>
<dbReference type="OrthoDB" id="68328at2759"/>
<evidence type="ECO:0000256" key="3">
    <source>
        <dbReference type="ARBA" id="ARBA00023242"/>
    </source>
</evidence>
<dbReference type="Proteomes" id="UP000812966">
    <property type="component" value="Unassembled WGS sequence"/>
</dbReference>
<evidence type="ECO:0000313" key="7">
    <source>
        <dbReference type="Proteomes" id="UP000812966"/>
    </source>
</evidence>
<dbReference type="GO" id="GO:0000110">
    <property type="term" value="C:nucleotide-excision repair factor 1 complex"/>
    <property type="evidence" value="ECO:0007669"/>
    <property type="project" value="TreeGrafter"/>
</dbReference>
<dbReference type="SUPFAM" id="SSF46955">
    <property type="entry name" value="Putative DNA-binding domain"/>
    <property type="match status" value="1"/>
</dbReference>
<comment type="caution">
    <text evidence="6">The sequence shown here is derived from an EMBL/GenBank/DDBJ whole genome shotgun (WGS) entry which is preliminary data.</text>
</comment>
<dbReference type="GO" id="GO:1901255">
    <property type="term" value="P:nucleotide-excision repair involved in interstrand cross-link repair"/>
    <property type="evidence" value="ECO:0007669"/>
    <property type="project" value="TreeGrafter"/>
</dbReference>
<dbReference type="InterPro" id="IPR000465">
    <property type="entry name" value="XPA/RAD14"/>
</dbReference>
<dbReference type="GO" id="GO:0006284">
    <property type="term" value="P:base-excision repair"/>
    <property type="evidence" value="ECO:0007669"/>
    <property type="project" value="TreeGrafter"/>
</dbReference>
<feature type="compositionally biased region" description="Polar residues" evidence="4">
    <location>
        <begin position="1"/>
        <end position="12"/>
    </location>
</feature>
<dbReference type="InterPro" id="IPR037129">
    <property type="entry name" value="XPA_sf"/>
</dbReference>
<dbReference type="Gene3D" id="3.90.530.10">
    <property type="entry name" value="XPA C-terminal domain"/>
    <property type="match status" value="1"/>
</dbReference>
<sequence>MATELTPAQQRQAHLARLKAKNKLKQDAQAIKATRKPANFVNTTPHQPSSSRNAASGVQAAAKDLKDTPAPLPRDSRLGKYFEYDLSKLHNSKGGFLTEEDGDARQTMAAIQREKARERARIAAGEEPAINPETSPRCAICGSLELDHEFLRVFGVRICKKDKKDHPEQYSLLTKTECREDYLLTESELRDPALLPHLLKPNPHASNYSNMMLYLRIQVEEVAWKKWGGPEGLDEEWEKREDVKRERKVKKFEDGLKALRRKTKHNAYQVRQDAEHQHEYEDIPTDNPEIIHRTCIECGHSLEVEVM</sequence>
<dbReference type="NCBIfam" id="TIGR00598">
    <property type="entry name" value="rad14"/>
    <property type="match status" value="1"/>
</dbReference>
<dbReference type="EMBL" id="JABELV010000031">
    <property type="protein sequence ID" value="KAG7562502.1"/>
    <property type="molecule type" value="Genomic_DNA"/>
</dbReference>
<dbReference type="CDD" id="cd21077">
    <property type="entry name" value="DBD_Rad14"/>
    <property type="match status" value="1"/>
</dbReference>
<accession>A0A8K0NUC4</accession>
<keyword evidence="7" id="KW-1185">Reference proteome</keyword>
<evidence type="ECO:0000313" key="6">
    <source>
        <dbReference type="EMBL" id="KAG7562502.1"/>
    </source>
</evidence>
<feature type="domain" description="XPA C-terminal" evidence="5">
    <location>
        <begin position="169"/>
        <end position="219"/>
    </location>
</feature>
<feature type="region of interest" description="Disordered" evidence="4">
    <location>
        <begin position="1"/>
        <end position="76"/>
    </location>
</feature>
<feature type="compositionally biased region" description="Polar residues" evidence="4">
    <location>
        <begin position="40"/>
        <end position="56"/>
    </location>
</feature>
<keyword evidence="3" id="KW-0539">Nucleus</keyword>
<dbReference type="GO" id="GO:0000715">
    <property type="term" value="P:nucleotide-excision repair, DNA damage recognition"/>
    <property type="evidence" value="ECO:0007669"/>
    <property type="project" value="TreeGrafter"/>
</dbReference>
<dbReference type="PANTHER" id="PTHR10142:SF0">
    <property type="entry name" value="DNA REPAIR PROTEIN COMPLEMENTING XP-A CELLS"/>
    <property type="match status" value="1"/>
</dbReference>
<organism evidence="6 7">
    <name type="scientific">Filobasidium floriforme</name>
    <dbReference type="NCBI Taxonomy" id="5210"/>
    <lineage>
        <taxon>Eukaryota</taxon>
        <taxon>Fungi</taxon>
        <taxon>Dikarya</taxon>
        <taxon>Basidiomycota</taxon>
        <taxon>Agaricomycotina</taxon>
        <taxon>Tremellomycetes</taxon>
        <taxon>Filobasidiales</taxon>
        <taxon>Filobasidiaceae</taxon>
        <taxon>Filobasidium</taxon>
    </lineage>
</organism>
<protein>
    <recommendedName>
        <fullName evidence="5">XPA C-terminal domain-containing protein</fullName>
    </recommendedName>
</protein>
<keyword evidence="2" id="KW-0862">Zinc</keyword>
<gene>
    <name evidence="6" type="ORF">FFLO_02081</name>
</gene>
<dbReference type="AlphaFoldDB" id="A0A8K0NUC4"/>
<comment type="subcellular location">
    <subcellularLocation>
        <location evidence="1">Nucleus</location>
    </subcellularLocation>
</comment>
<evidence type="ECO:0000259" key="5">
    <source>
        <dbReference type="Pfam" id="PF05181"/>
    </source>
</evidence>
<evidence type="ECO:0000256" key="1">
    <source>
        <dbReference type="ARBA" id="ARBA00004123"/>
    </source>
</evidence>
<reference evidence="6" key="1">
    <citation type="submission" date="2020-04" db="EMBL/GenBank/DDBJ databases">
        <title>Analysis of mating type loci in Filobasidium floriforme.</title>
        <authorList>
            <person name="Nowrousian M."/>
        </authorList>
    </citation>
    <scope>NUCLEOTIDE SEQUENCE</scope>
    <source>
        <strain evidence="6">CBS 6242</strain>
    </source>
</reference>
<dbReference type="InterPro" id="IPR022656">
    <property type="entry name" value="XPA_C"/>
</dbReference>
<name>A0A8K0NUC4_9TREE</name>
<dbReference type="PANTHER" id="PTHR10142">
    <property type="entry name" value="DNA REPAIR PROTEIN COMPLEMENTING XP-A CELLS"/>
    <property type="match status" value="1"/>
</dbReference>
<dbReference type="Pfam" id="PF05181">
    <property type="entry name" value="XPA_C"/>
    <property type="match status" value="1"/>
</dbReference>